<dbReference type="EMBL" id="JBGFUD010001477">
    <property type="protein sequence ID" value="MFH4976344.1"/>
    <property type="molecule type" value="Genomic_DNA"/>
</dbReference>
<evidence type="ECO:0000256" key="7">
    <source>
        <dbReference type="ARBA" id="ARBA00022846"/>
    </source>
</evidence>
<keyword evidence="4" id="KW-0813">Transport</keyword>
<keyword evidence="7" id="KW-0282">Flagellum</keyword>
<dbReference type="FunFam" id="3.30.530.20:FF:000008">
    <property type="entry name" value="START domain containing 10"/>
    <property type="match status" value="1"/>
</dbReference>
<dbReference type="GO" id="GO:0006869">
    <property type="term" value="P:lipid transport"/>
    <property type="evidence" value="ECO:0007669"/>
    <property type="project" value="UniProtKB-KW"/>
</dbReference>
<evidence type="ECO:0000256" key="1">
    <source>
        <dbReference type="ARBA" id="ARBA00004230"/>
    </source>
</evidence>
<keyword evidence="6" id="KW-0597">Phosphoprotein</keyword>
<dbReference type="InterPro" id="IPR002913">
    <property type="entry name" value="START_lipid-bd_dom"/>
</dbReference>
<dbReference type="SUPFAM" id="SSF55961">
    <property type="entry name" value="Bet v1-like"/>
    <property type="match status" value="1"/>
</dbReference>
<dbReference type="GO" id="GO:0031514">
    <property type="term" value="C:motile cilium"/>
    <property type="evidence" value="ECO:0007669"/>
    <property type="project" value="UniProtKB-SubCell"/>
</dbReference>
<keyword evidence="5" id="KW-0963">Cytoplasm</keyword>
<dbReference type="GO" id="GO:0016020">
    <property type="term" value="C:membrane"/>
    <property type="evidence" value="ECO:0007669"/>
    <property type="project" value="UniProtKB-SubCell"/>
</dbReference>
<dbReference type="Pfam" id="PF01852">
    <property type="entry name" value="START"/>
    <property type="match status" value="1"/>
</dbReference>
<name>A0ABD6EDX4_9BILA</name>
<keyword evidence="9" id="KW-0445">Lipid transport</keyword>
<evidence type="ECO:0000256" key="16">
    <source>
        <dbReference type="ARBA" id="ARBA00080073"/>
    </source>
</evidence>
<dbReference type="SMART" id="SM00234">
    <property type="entry name" value="START"/>
    <property type="match status" value="1"/>
</dbReference>
<dbReference type="InterPro" id="IPR023393">
    <property type="entry name" value="START-like_dom_sf"/>
</dbReference>
<evidence type="ECO:0000256" key="14">
    <source>
        <dbReference type="ARBA" id="ARBA00070345"/>
    </source>
</evidence>
<keyword evidence="8" id="KW-0007">Acetylation</keyword>
<evidence type="ECO:0000313" key="18">
    <source>
        <dbReference type="EMBL" id="MFH4976344.1"/>
    </source>
</evidence>
<sequence>MQINVVKILEDADFDYVRALCENDSGWRNVYDKKLIKVWTKNVNGSEFDMIKARTEWRDVDAAVLYDVLHDSSYRHTWDKYMVRDDDIGILNPNNDICYYSVGTLPPFRSRDFVLQRSWLDLGDEKFICNHSVCHDKYPPMEGFVRGTVYLTAYYIKALDEGCRVTYITHSDPKGKLPAWMVNRLTKVIAPKVINKLHKVSLKYTAWKARNNPNWKPWLYPEQRMLQKKINLDECKARIYKEDIIDESTLEMDGVLADSSDENGP</sequence>
<evidence type="ECO:0000256" key="2">
    <source>
        <dbReference type="ARBA" id="ARBA00004370"/>
    </source>
</evidence>
<keyword evidence="11" id="KW-0446">Lipid-binding</keyword>
<evidence type="ECO:0000256" key="3">
    <source>
        <dbReference type="ARBA" id="ARBA00004496"/>
    </source>
</evidence>
<evidence type="ECO:0000256" key="12">
    <source>
        <dbReference type="ARBA" id="ARBA00023136"/>
    </source>
</evidence>
<evidence type="ECO:0000259" key="17">
    <source>
        <dbReference type="PROSITE" id="PS50848"/>
    </source>
</evidence>
<gene>
    <name evidence="18" type="ORF">AB6A40_003053</name>
</gene>
<keyword evidence="12" id="KW-0472">Membrane</keyword>
<comment type="subcellular location">
    <subcellularLocation>
        <location evidence="1">Cell projection</location>
        <location evidence="1">Cilium</location>
        <location evidence="1">Flagellum</location>
    </subcellularLocation>
    <subcellularLocation>
        <location evidence="3">Cytoplasm</location>
    </subcellularLocation>
    <subcellularLocation>
        <location evidence="2">Membrane</location>
    </subcellularLocation>
</comment>
<dbReference type="GO" id="GO:0005829">
    <property type="term" value="C:cytosol"/>
    <property type="evidence" value="ECO:0007669"/>
    <property type="project" value="UniProtKB-ARBA"/>
</dbReference>
<dbReference type="Proteomes" id="UP001608902">
    <property type="component" value="Unassembled WGS sequence"/>
</dbReference>
<dbReference type="GO" id="GO:0008289">
    <property type="term" value="F:lipid binding"/>
    <property type="evidence" value="ECO:0007669"/>
    <property type="project" value="UniProtKB-KW"/>
</dbReference>
<evidence type="ECO:0000256" key="5">
    <source>
        <dbReference type="ARBA" id="ARBA00022490"/>
    </source>
</evidence>
<comment type="caution">
    <text evidence="18">The sequence shown here is derived from an EMBL/GenBank/DDBJ whole genome shotgun (WGS) entry which is preliminary data.</text>
</comment>
<keyword evidence="19" id="KW-1185">Reference proteome</keyword>
<dbReference type="Gene3D" id="3.30.530.20">
    <property type="match status" value="1"/>
</dbReference>
<reference evidence="18 19" key="1">
    <citation type="submission" date="2024-08" db="EMBL/GenBank/DDBJ databases">
        <title>Gnathostoma spinigerum genome.</title>
        <authorList>
            <person name="Gonzalez-Bertolin B."/>
            <person name="Monzon S."/>
            <person name="Zaballos A."/>
            <person name="Jimenez P."/>
            <person name="Dekumyoy P."/>
            <person name="Varona S."/>
            <person name="Cuesta I."/>
            <person name="Sumanam S."/>
            <person name="Adisakwattana P."/>
            <person name="Gasser R.B."/>
            <person name="Hernandez-Gonzalez A."/>
            <person name="Young N.D."/>
            <person name="Perteguer M.J."/>
        </authorList>
    </citation>
    <scope>NUCLEOTIDE SEQUENCE [LARGE SCALE GENOMIC DNA]</scope>
    <source>
        <strain evidence="18">AL3</strain>
        <tissue evidence="18">Liver</tissue>
    </source>
</reference>
<evidence type="ECO:0000256" key="4">
    <source>
        <dbReference type="ARBA" id="ARBA00022448"/>
    </source>
</evidence>
<evidence type="ECO:0000256" key="11">
    <source>
        <dbReference type="ARBA" id="ARBA00023121"/>
    </source>
</evidence>
<evidence type="ECO:0000313" key="19">
    <source>
        <dbReference type="Proteomes" id="UP001608902"/>
    </source>
</evidence>
<evidence type="ECO:0000256" key="8">
    <source>
        <dbReference type="ARBA" id="ARBA00022990"/>
    </source>
</evidence>
<dbReference type="PANTHER" id="PTHR19308:SF14">
    <property type="entry name" value="START DOMAIN-CONTAINING PROTEIN"/>
    <property type="match status" value="1"/>
</dbReference>
<keyword evidence="10" id="KW-0969">Cilium</keyword>
<feature type="domain" description="START" evidence="17">
    <location>
        <begin position="1"/>
        <end position="206"/>
    </location>
</feature>
<dbReference type="InterPro" id="IPR041951">
    <property type="entry name" value="STARD10_START"/>
</dbReference>
<evidence type="ECO:0000256" key="15">
    <source>
        <dbReference type="ARBA" id="ARBA00076937"/>
    </source>
</evidence>
<proteinExistence type="predicted"/>
<dbReference type="PROSITE" id="PS50848">
    <property type="entry name" value="START"/>
    <property type="match status" value="1"/>
</dbReference>
<keyword evidence="13" id="KW-0966">Cell projection</keyword>
<accession>A0ABD6EDX4</accession>
<evidence type="ECO:0000256" key="13">
    <source>
        <dbReference type="ARBA" id="ARBA00023273"/>
    </source>
</evidence>
<dbReference type="InterPro" id="IPR051213">
    <property type="entry name" value="START_lipid_transfer"/>
</dbReference>
<protein>
    <recommendedName>
        <fullName evidence="14">START domain-containing protein 10</fullName>
    </recommendedName>
    <alternativeName>
        <fullName evidence="15">PCTP-like protein</fullName>
    </alternativeName>
    <alternativeName>
        <fullName evidence="16">StAR-related lipid transfer protein 10</fullName>
    </alternativeName>
</protein>
<evidence type="ECO:0000256" key="10">
    <source>
        <dbReference type="ARBA" id="ARBA00023069"/>
    </source>
</evidence>
<evidence type="ECO:0000256" key="6">
    <source>
        <dbReference type="ARBA" id="ARBA00022553"/>
    </source>
</evidence>
<dbReference type="PANTHER" id="PTHR19308">
    <property type="entry name" value="PHOSPHATIDYLCHOLINE TRANSFER PROTEIN"/>
    <property type="match status" value="1"/>
</dbReference>
<organism evidence="18 19">
    <name type="scientific">Gnathostoma spinigerum</name>
    <dbReference type="NCBI Taxonomy" id="75299"/>
    <lineage>
        <taxon>Eukaryota</taxon>
        <taxon>Metazoa</taxon>
        <taxon>Ecdysozoa</taxon>
        <taxon>Nematoda</taxon>
        <taxon>Chromadorea</taxon>
        <taxon>Rhabditida</taxon>
        <taxon>Spirurina</taxon>
        <taxon>Gnathostomatomorpha</taxon>
        <taxon>Gnathostomatoidea</taxon>
        <taxon>Gnathostomatidae</taxon>
        <taxon>Gnathostoma</taxon>
    </lineage>
</organism>
<evidence type="ECO:0000256" key="9">
    <source>
        <dbReference type="ARBA" id="ARBA00023055"/>
    </source>
</evidence>
<dbReference type="AlphaFoldDB" id="A0ABD6EDX4"/>
<dbReference type="CDD" id="cd08871">
    <property type="entry name" value="START_STARD10-like"/>
    <property type="match status" value="1"/>
</dbReference>